<gene>
    <name evidence="16" type="ORF">SAMN05421760_104116</name>
</gene>
<dbReference type="GO" id="GO:0046872">
    <property type="term" value="F:metal ion binding"/>
    <property type="evidence" value="ECO:0007669"/>
    <property type="project" value="UniProtKB-KW"/>
</dbReference>
<keyword evidence="8 13" id="KW-0460">Magnesium</keyword>
<dbReference type="RefSeq" id="WP_202904990.1">
    <property type="nucleotide sequence ID" value="NZ_FTOE01000004.1"/>
</dbReference>
<feature type="binding site" evidence="13">
    <location>
        <position position="217"/>
    </location>
    <ligand>
        <name>Ca(2+)</name>
        <dbReference type="ChEBI" id="CHEBI:29108"/>
    </ligand>
</feature>
<evidence type="ECO:0000256" key="12">
    <source>
        <dbReference type="PIRSR" id="PIRSR605959-2"/>
    </source>
</evidence>
<feature type="binding site" evidence="12">
    <location>
        <position position="147"/>
    </location>
    <ligand>
        <name>substrate</name>
    </ligand>
</feature>
<evidence type="ECO:0000256" key="6">
    <source>
        <dbReference type="ARBA" id="ARBA00022801"/>
    </source>
</evidence>
<feature type="binding site" evidence="13">
    <location>
        <position position="271"/>
    </location>
    <ligand>
        <name>Mg(2+)</name>
        <dbReference type="ChEBI" id="CHEBI:18420"/>
    </ligand>
</feature>
<evidence type="ECO:0000256" key="7">
    <source>
        <dbReference type="ARBA" id="ARBA00022837"/>
    </source>
</evidence>
<dbReference type="InterPro" id="IPR036663">
    <property type="entry name" value="Fumarylacetoacetase_C_sf"/>
</dbReference>
<feature type="active site" description="Proton acceptor" evidence="11">
    <location>
        <position position="152"/>
    </location>
</feature>
<reference evidence="17" key="1">
    <citation type="submission" date="2017-01" db="EMBL/GenBank/DDBJ databases">
        <authorList>
            <person name="Varghese N."/>
            <person name="Submissions S."/>
        </authorList>
    </citation>
    <scope>NUCLEOTIDE SEQUENCE [LARGE SCALE GENOMIC DNA]</scope>
    <source>
        <strain evidence="17">DSM 22306</strain>
    </source>
</reference>
<dbReference type="SUPFAM" id="SSF56529">
    <property type="entry name" value="FAH"/>
    <property type="match status" value="1"/>
</dbReference>
<feature type="binding site" evidence="13">
    <location>
        <position position="145"/>
    </location>
    <ligand>
        <name>Ca(2+)</name>
        <dbReference type="ChEBI" id="CHEBI:29108"/>
    </ligand>
</feature>
<dbReference type="GO" id="GO:0006559">
    <property type="term" value="P:L-phenylalanine catabolic process"/>
    <property type="evidence" value="ECO:0007669"/>
    <property type="project" value="UniProtKB-UniPathway"/>
</dbReference>
<dbReference type="Gene3D" id="2.30.30.230">
    <property type="entry name" value="Fumarylacetoacetase, N-terminal domain"/>
    <property type="match status" value="1"/>
</dbReference>
<evidence type="ECO:0000256" key="2">
    <source>
        <dbReference type="ARBA" id="ARBA00001946"/>
    </source>
</evidence>
<feature type="binding site" evidence="12">
    <location>
        <position position="377"/>
    </location>
    <ligand>
        <name>substrate</name>
    </ligand>
</feature>
<feature type="domain" description="Fumarylacetoacetase N-terminal" evidence="15">
    <location>
        <begin position="38"/>
        <end position="137"/>
    </location>
</feature>
<dbReference type="FunFam" id="3.90.850.10:FF:000009">
    <property type="entry name" value="Fumarylacetoacetase"/>
    <property type="match status" value="1"/>
</dbReference>
<feature type="binding site" evidence="13">
    <location>
        <position position="219"/>
    </location>
    <ligand>
        <name>Ca(2+)</name>
        <dbReference type="ChEBI" id="CHEBI:29108"/>
    </ligand>
</feature>
<feature type="binding site" evidence="12">
    <location>
        <position position="258"/>
    </location>
    <ligand>
        <name>substrate</name>
    </ligand>
</feature>
<keyword evidence="9" id="KW-0828">Tyrosine catabolism</keyword>
<dbReference type="Proteomes" id="UP000185999">
    <property type="component" value="Unassembled WGS sequence"/>
</dbReference>
<dbReference type="EC" id="3.7.1.2" evidence="4"/>
<feature type="domain" description="Fumarylacetoacetase-like C-terminal" evidence="14">
    <location>
        <begin position="144"/>
        <end position="440"/>
    </location>
</feature>
<evidence type="ECO:0000256" key="11">
    <source>
        <dbReference type="PIRSR" id="PIRSR605959-1"/>
    </source>
</evidence>
<dbReference type="EMBL" id="FTOE01000004">
    <property type="protein sequence ID" value="SIS74481.1"/>
    <property type="molecule type" value="Genomic_DNA"/>
</dbReference>
<evidence type="ECO:0000256" key="10">
    <source>
        <dbReference type="ARBA" id="ARBA00023232"/>
    </source>
</evidence>
<dbReference type="UniPathway" id="UPA00139">
    <property type="reaction ID" value="UER00341"/>
</dbReference>
<evidence type="ECO:0000256" key="1">
    <source>
        <dbReference type="ARBA" id="ARBA00001913"/>
    </source>
</evidence>
<keyword evidence="5 13" id="KW-0479">Metal-binding</keyword>
<keyword evidence="6 16" id="KW-0378">Hydrolase</keyword>
<keyword evidence="10" id="KW-0585">Phenylalanine catabolism</keyword>
<dbReference type="AlphaFoldDB" id="A0A1N7LL66"/>
<comment type="cofactor">
    <cofactor evidence="1 13">
        <name>Ca(2+)</name>
        <dbReference type="ChEBI" id="CHEBI:29108"/>
    </cofactor>
</comment>
<evidence type="ECO:0000259" key="14">
    <source>
        <dbReference type="Pfam" id="PF01557"/>
    </source>
</evidence>
<evidence type="ECO:0000256" key="5">
    <source>
        <dbReference type="ARBA" id="ARBA00022723"/>
    </source>
</evidence>
<dbReference type="GO" id="GO:0004334">
    <property type="term" value="F:fumarylacetoacetase activity"/>
    <property type="evidence" value="ECO:0007669"/>
    <property type="project" value="UniProtKB-EC"/>
</dbReference>
<dbReference type="Pfam" id="PF01557">
    <property type="entry name" value="FAA_hydrolase"/>
    <property type="match status" value="1"/>
</dbReference>
<evidence type="ECO:0000256" key="3">
    <source>
        <dbReference type="ARBA" id="ARBA00004782"/>
    </source>
</evidence>
<evidence type="ECO:0000256" key="4">
    <source>
        <dbReference type="ARBA" id="ARBA00012094"/>
    </source>
</evidence>
<name>A0A1N7LL66_9GAMM</name>
<comment type="cofactor">
    <cofactor evidence="2 13">
        <name>Mg(2+)</name>
        <dbReference type="ChEBI" id="CHEBI:18420"/>
    </cofactor>
</comment>
<dbReference type="GO" id="GO:0006572">
    <property type="term" value="P:L-tyrosine catabolic process"/>
    <property type="evidence" value="ECO:0007669"/>
    <property type="project" value="UniProtKB-KW"/>
</dbReference>
<evidence type="ECO:0000256" key="13">
    <source>
        <dbReference type="PIRSR" id="PIRSR605959-3"/>
    </source>
</evidence>
<evidence type="ECO:0000313" key="17">
    <source>
        <dbReference type="Proteomes" id="UP000185999"/>
    </source>
</evidence>
<organism evidence="16 17">
    <name type="scientific">Neptunomonas antarctica</name>
    <dbReference type="NCBI Taxonomy" id="619304"/>
    <lineage>
        <taxon>Bacteria</taxon>
        <taxon>Pseudomonadati</taxon>
        <taxon>Pseudomonadota</taxon>
        <taxon>Gammaproteobacteria</taxon>
        <taxon>Oceanospirillales</taxon>
        <taxon>Oceanospirillaceae</taxon>
        <taxon>Neptunomonas</taxon>
    </lineage>
</organism>
<sequence length="445" mass="48777">MTDSLKLKTLNKLNETHDLTLKSWVASANRTDCDFPIQNLPFAIFRRAGSSEAFRGGVAIGDQVIDLACVAEKKFFSGEAADAVQACSQPTLNQFMGMGSAYASALRLVLSRALREGSDNALESCLIAQSDVEFDLPATIGDYTDFYTSVHHATSVGKLFRPDNPLLPNYKWVPIGYHGRSSSIGVSGQTFHRPMGQTKAPDAEAPTLGPCKRLDYELELGIYIGQGNEMGDRIALDNSDDHVFGFCMFNDWSARDIQAWEYQPLGPFLAKNFASTVSPWIVTLEAMAPYRTSWTRDIADPQPLPYLESDANREQGAFDIKLEVLIQTEKMRNENQLPTSVSLSNFSYSYWTVAQMVAHHTVNGCNLKPGDFLGSGTQSGPDYEQSGSLLELSRGGKEAIELANGESRTFLNDGDTVVLKGWCQKEGAARIGFGEVSSTVLPAKF</sequence>
<feature type="binding site" evidence="13">
    <location>
        <position position="275"/>
    </location>
    <ligand>
        <name>Mg(2+)</name>
        <dbReference type="ChEBI" id="CHEBI:18420"/>
    </ligand>
</feature>
<keyword evidence="7 13" id="KW-0106">Calcium</keyword>
<proteinExistence type="predicted"/>
<dbReference type="InterPro" id="IPR005959">
    <property type="entry name" value="Fumarylacetoacetase"/>
</dbReference>
<comment type="pathway">
    <text evidence="3">Amino-acid degradation; L-phenylalanine degradation; acetoacetate and fumarate from L-phenylalanine: step 6/6.</text>
</comment>
<dbReference type="Gene3D" id="3.90.850.10">
    <property type="entry name" value="Fumarylacetoacetase-like, C-terminal domain"/>
    <property type="match status" value="1"/>
</dbReference>
<dbReference type="InterPro" id="IPR011234">
    <property type="entry name" value="Fumarylacetoacetase-like_C"/>
</dbReference>
<feature type="binding site" evidence="13">
    <location>
        <position position="251"/>
    </location>
    <ligand>
        <name>Mg(2+)</name>
        <dbReference type="ChEBI" id="CHEBI:18420"/>
    </ligand>
</feature>
<dbReference type="SUPFAM" id="SSF63433">
    <property type="entry name" value="Fumarylacetoacetate hydrolase, FAH, N-terminal domain"/>
    <property type="match status" value="1"/>
</dbReference>
<feature type="binding site" evidence="13">
    <location>
        <position position="251"/>
    </location>
    <ligand>
        <name>Ca(2+)</name>
        <dbReference type="ChEBI" id="CHEBI:29108"/>
    </ligand>
</feature>
<dbReference type="Pfam" id="PF09298">
    <property type="entry name" value="FAA_hydrolase_N"/>
    <property type="match status" value="1"/>
</dbReference>
<dbReference type="PANTHER" id="PTHR43069:SF2">
    <property type="entry name" value="FUMARYLACETOACETASE"/>
    <property type="match status" value="1"/>
</dbReference>
<dbReference type="InterPro" id="IPR015377">
    <property type="entry name" value="Fumarylacetoacetase_N"/>
</dbReference>
<dbReference type="STRING" id="619304.SAMN05421760_104116"/>
<keyword evidence="17" id="KW-1185">Reference proteome</keyword>
<feature type="binding site" evidence="12">
    <location>
        <position position="262"/>
    </location>
    <ligand>
        <name>substrate</name>
    </ligand>
</feature>
<feature type="binding site" evidence="12">
    <location>
        <position position="161"/>
    </location>
    <ligand>
        <name>substrate</name>
    </ligand>
</feature>
<dbReference type="NCBIfam" id="TIGR01266">
    <property type="entry name" value="fum_ac_acetase"/>
    <property type="match status" value="1"/>
</dbReference>
<evidence type="ECO:0000256" key="8">
    <source>
        <dbReference type="ARBA" id="ARBA00022842"/>
    </source>
</evidence>
<accession>A0A1N7LL66</accession>
<dbReference type="PANTHER" id="PTHR43069">
    <property type="entry name" value="FUMARYLACETOACETASE"/>
    <property type="match status" value="1"/>
</dbReference>
<evidence type="ECO:0000313" key="16">
    <source>
        <dbReference type="EMBL" id="SIS74481.1"/>
    </source>
</evidence>
<dbReference type="InterPro" id="IPR036462">
    <property type="entry name" value="Fumarylacetoacetase_N_sf"/>
</dbReference>
<evidence type="ECO:0000256" key="9">
    <source>
        <dbReference type="ARBA" id="ARBA00022878"/>
    </source>
</evidence>
<evidence type="ECO:0000259" key="15">
    <source>
        <dbReference type="Pfam" id="PF09298"/>
    </source>
</evidence>
<protein>
    <recommendedName>
        <fullName evidence="4">fumarylacetoacetase</fullName>
        <ecNumber evidence="4">3.7.1.2</ecNumber>
    </recommendedName>
</protein>
<dbReference type="GO" id="GO:1902000">
    <property type="term" value="P:homogentisate catabolic process"/>
    <property type="evidence" value="ECO:0007669"/>
    <property type="project" value="TreeGrafter"/>
</dbReference>